<evidence type="ECO:0000259" key="8">
    <source>
        <dbReference type="PROSITE" id="PS50916"/>
    </source>
</evidence>
<dbReference type="FunFam" id="3.30.40.10:FF:000018">
    <property type="entry name" value="Synaptotagmin-like 5, isoform CRA_a"/>
    <property type="match status" value="1"/>
</dbReference>
<dbReference type="Proteomes" id="UP000261660">
    <property type="component" value="Unplaced"/>
</dbReference>
<feature type="region of interest" description="Disordered" evidence="7">
    <location>
        <begin position="1539"/>
        <end position="1566"/>
    </location>
</feature>
<evidence type="ECO:0000256" key="4">
    <source>
        <dbReference type="ARBA" id="ARBA00022771"/>
    </source>
</evidence>
<name>A0A3Q3EL27_9LABR</name>
<dbReference type="SUPFAM" id="SSF57903">
    <property type="entry name" value="FYVE/PHD zinc finger"/>
    <property type="match status" value="1"/>
</dbReference>
<feature type="compositionally biased region" description="Basic and acidic residues" evidence="7">
    <location>
        <begin position="1541"/>
        <end position="1564"/>
    </location>
</feature>
<reference evidence="9" key="1">
    <citation type="submission" date="2025-08" db="UniProtKB">
        <authorList>
            <consortium name="Ensembl"/>
        </authorList>
    </citation>
    <scope>IDENTIFICATION</scope>
</reference>
<dbReference type="GO" id="GO:0048471">
    <property type="term" value="C:perinuclear region of cytoplasm"/>
    <property type="evidence" value="ECO:0007669"/>
    <property type="project" value="UniProtKB-SubCell"/>
</dbReference>
<evidence type="ECO:0000313" key="10">
    <source>
        <dbReference type="Proteomes" id="UP000261660"/>
    </source>
</evidence>
<dbReference type="InterPro" id="IPR013083">
    <property type="entry name" value="Znf_RING/FYVE/PHD"/>
</dbReference>
<dbReference type="PROSITE" id="PS50916">
    <property type="entry name" value="RABBD"/>
    <property type="match status" value="1"/>
</dbReference>
<feature type="compositionally biased region" description="Basic and acidic residues" evidence="7">
    <location>
        <begin position="1471"/>
        <end position="1494"/>
    </location>
</feature>
<keyword evidence="5" id="KW-0862">Zinc</keyword>
<comment type="subcellular location">
    <subcellularLocation>
        <location evidence="1">Cytoplasm</location>
        <location evidence="1">Perinuclear region</location>
    </subcellularLocation>
</comment>
<keyword evidence="4" id="KW-0863">Zinc-finger</keyword>
<reference evidence="9" key="2">
    <citation type="submission" date="2025-09" db="UniProtKB">
        <authorList>
            <consortium name="Ensembl"/>
        </authorList>
    </citation>
    <scope>IDENTIFICATION</scope>
</reference>
<feature type="region of interest" description="Disordered" evidence="7">
    <location>
        <begin position="1324"/>
        <end position="1354"/>
    </location>
</feature>
<dbReference type="GO" id="GO:0017022">
    <property type="term" value="F:myosin binding"/>
    <property type="evidence" value="ECO:0007669"/>
    <property type="project" value="TreeGrafter"/>
</dbReference>
<dbReference type="InterPro" id="IPR010911">
    <property type="entry name" value="Rab_BD"/>
</dbReference>
<keyword evidence="3" id="KW-0479">Metal-binding</keyword>
<dbReference type="InParanoid" id="A0A3Q3EL27"/>
<feature type="compositionally biased region" description="Acidic residues" evidence="7">
    <location>
        <begin position="795"/>
        <end position="804"/>
    </location>
</feature>
<feature type="compositionally biased region" description="Basic and acidic residues" evidence="7">
    <location>
        <begin position="1255"/>
        <end position="1280"/>
    </location>
</feature>
<proteinExistence type="predicted"/>
<feature type="region of interest" description="Disordered" evidence="7">
    <location>
        <begin position="486"/>
        <end position="550"/>
    </location>
</feature>
<feature type="region of interest" description="Disordered" evidence="7">
    <location>
        <begin position="1468"/>
        <end position="1496"/>
    </location>
</feature>
<evidence type="ECO:0000256" key="1">
    <source>
        <dbReference type="ARBA" id="ARBA00004556"/>
    </source>
</evidence>
<feature type="compositionally biased region" description="Basic and acidic residues" evidence="7">
    <location>
        <begin position="1399"/>
        <end position="1424"/>
    </location>
</feature>
<feature type="compositionally biased region" description="Acidic residues" evidence="7">
    <location>
        <begin position="632"/>
        <end position="650"/>
    </location>
</feature>
<dbReference type="STRING" id="56723.ENSLBEP00000008216"/>
<keyword evidence="6" id="KW-0175">Coiled coil</keyword>
<dbReference type="PANTHER" id="PTHR14555:SF6">
    <property type="entry name" value="RAB EFFECTOR MYRIP"/>
    <property type="match status" value="1"/>
</dbReference>
<dbReference type="Pfam" id="PF02318">
    <property type="entry name" value="FYVE_2"/>
    <property type="match status" value="1"/>
</dbReference>
<keyword evidence="2" id="KW-0963">Cytoplasm</keyword>
<keyword evidence="10" id="KW-1185">Reference proteome</keyword>
<feature type="compositionally biased region" description="Basic and acidic residues" evidence="7">
    <location>
        <begin position="513"/>
        <end position="535"/>
    </location>
</feature>
<feature type="compositionally biased region" description="Basic and acidic residues" evidence="7">
    <location>
        <begin position="1327"/>
        <end position="1352"/>
    </location>
</feature>
<feature type="region of interest" description="Disordered" evidence="7">
    <location>
        <begin position="1140"/>
        <end position="1205"/>
    </location>
</feature>
<feature type="region of interest" description="Disordered" evidence="7">
    <location>
        <begin position="1046"/>
        <end position="1127"/>
    </location>
</feature>
<evidence type="ECO:0000256" key="6">
    <source>
        <dbReference type="SAM" id="Coils"/>
    </source>
</evidence>
<feature type="compositionally biased region" description="Basic and acidic residues" evidence="7">
    <location>
        <begin position="1143"/>
        <end position="1155"/>
    </location>
</feature>
<feature type="region of interest" description="Disordered" evidence="7">
    <location>
        <begin position="1396"/>
        <end position="1426"/>
    </location>
</feature>
<evidence type="ECO:0000313" key="9">
    <source>
        <dbReference type="Ensembl" id="ENSLBEP00000008216.1"/>
    </source>
</evidence>
<feature type="region of interest" description="Disordered" evidence="7">
    <location>
        <begin position="579"/>
        <end position="715"/>
    </location>
</feature>
<feature type="compositionally biased region" description="Basic and acidic residues" evidence="7">
    <location>
        <begin position="1176"/>
        <end position="1199"/>
    </location>
</feature>
<sequence length="1740" mass="196759">MGRKLDLSGLSDNEAEHVLQVVQRDMKLRKKEEERLSELKQELDDEGSRCLLLSRQGYFNQRCCIRCCSPFTFLLNPKRKCHDCKYNVCKACRVYSKREKAWLCSSCEKSRLLKTQNLEWFYTNVKTRFKRFGSAKVLKTLYRKHLVEHSTLSELTEGSTYEESICNEGSISGSDSAFYRQSEEHSMEETLTVALRVAEEALDEAITKAEFDTSSQEKQNEAHYLREHKGELVEELAKTIVQKIINRRKTLADMRAEYVQDWPVEHNTDLHHHHQSASDRATSSVKQQPGLFRSHSAFSLLENDSPGMVQDSSKASMKEDGGPAMTAWKSVDRLDNAGVSAVLHSMDGNWIALQSAQLSRPSLLTKRKSQVYSALERESAVVSAYEGMGSDNDIKHGSDSSLGTALQEVHRKMVDSNMDLQDTCDRILSPLMSRRASGDKILSPMLGRRSSRDIMLADSEGNWKPNKPLLGVIKLKVPAEIRRPPSRRTSIIDMNFNTEGARQEENMGAAERSQQKKKSEKESSSLNNRKKDNHPPEAVTPDTLSSGGMTTPEILELETDITGQVANQMDQELTAKLEQLAGRVDDSSTGEEKEAVDGDAVDDGRREEEEDKDRDEEDEQQQRMEVESDEGRTEDEEKEEEERNEEDDEEINYRLNKLITHSRLKYFSSTDEELDKAGKSEEEEEEGEGEGEGDKDEDTEEEQKEEREEKTNGFTFKLCQLEKESRAYQFSSTEDEMDRVGIEEKTEDEEENGKNVELAVKVCRLAYQVNANQFSSTEDELDSVGLLDEDMKTGEEEEEEEDEKKEELALKVCRLAHQVNASQFSSTEDELDRVGRGEEEEEGTDEEALWKLRAEKAVQAAHMRDLASLVGASEFSSTEDNLDKVGQTGQEVNKVTGSDMWENAEGNNQDKEESFEDLDVNMFDLRDEIEEKKKGSSDETVEEKKDGKEDGVTEQGEVLKDTEKAREAEMELKTVEEGKELIKVVEENQPGARQEDDKIEESNGSQGSWETAKDEENSEEYAEFDRIISSMLMMTLEDMQVQTVNDEAGENGGNVSEQAQVKVDENVKVEGGSGSVQMEVDREVTIGNESELMHVEVDEEVKKGGESELEHVKVDGEVQTGAESGLENVELDVEFMIDAQSTEDTKETESKKELESPSENAPQSYAKENPEANIQKQEESEDAKCRKDNEQGKETDPHVIRSPAKTAVMSIKEMLETYEAKQLCQRIGLHDDKQQDRGGKVSTMRLMMETQGDVTETKERMEETEGKKTYKKDQSRRSSLDDGLQTPEEIQMSSSAVQRIGLHDDKQDIGGKVSTMLHMMEAQSDVTETKERMEETKGKKTYKKDQSRRSSLDDVLQTPEEIQMRYSAVQRIGLHDDKQDIGGKVSTMLHMMEAQSDVTETKERMEETKGKKTYKKDQSRRSSLDDVLQTPEEIQMRYSAVQRIGLHDEKQDKGGKVSSMLQMMEAQSDVTEERMEETKGKKTYKKDQSRRSSLDDVLQTPEEIQMRYSAAQRIGLHDDKQDKGGKVSSMLQMMEAQSDITEERMEETKGKKTYKKDQSRRSSLDDVLQTPEEIQMDSDMDICKTLEFISTLLEQRYSAVQLRTITTEVLKVLNTTEDLLHGVKGGDKLRSSTPSLPPNTDPRKLDQQFSKLEENVYVAAGSVYSLEAELGDLEECARSISGSTSDMELSFLEEQVASAAAKVQQSDLQICDISARIAALKNAGLNVDTQSAPQRPGRSQ</sequence>
<feature type="compositionally biased region" description="Acidic residues" evidence="7">
    <location>
        <begin position="838"/>
        <end position="847"/>
    </location>
</feature>
<dbReference type="InterPro" id="IPR041282">
    <property type="entry name" value="FYVE_2"/>
</dbReference>
<feature type="coiled-coil region" evidence="6">
    <location>
        <begin position="22"/>
        <end position="49"/>
    </location>
</feature>
<feature type="domain" description="RabBD" evidence="8">
    <location>
        <begin position="4"/>
        <end position="124"/>
    </location>
</feature>
<evidence type="ECO:0000256" key="2">
    <source>
        <dbReference type="ARBA" id="ARBA00022490"/>
    </source>
</evidence>
<organism evidence="9 10">
    <name type="scientific">Labrus bergylta</name>
    <name type="common">ballan wrasse</name>
    <dbReference type="NCBI Taxonomy" id="56723"/>
    <lineage>
        <taxon>Eukaryota</taxon>
        <taxon>Metazoa</taxon>
        <taxon>Chordata</taxon>
        <taxon>Craniata</taxon>
        <taxon>Vertebrata</taxon>
        <taxon>Euteleostomi</taxon>
        <taxon>Actinopterygii</taxon>
        <taxon>Neopterygii</taxon>
        <taxon>Teleostei</taxon>
        <taxon>Neoteleostei</taxon>
        <taxon>Acanthomorphata</taxon>
        <taxon>Eupercaria</taxon>
        <taxon>Labriformes</taxon>
        <taxon>Labridae</taxon>
        <taxon>Labrus</taxon>
    </lineage>
</organism>
<accession>A0A3Q3EL27</accession>
<dbReference type="GO" id="GO:0003779">
    <property type="term" value="F:actin binding"/>
    <property type="evidence" value="ECO:0007669"/>
    <property type="project" value="TreeGrafter"/>
</dbReference>
<evidence type="ECO:0000256" key="3">
    <source>
        <dbReference type="ARBA" id="ARBA00022723"/>
    </source>
</evidence>
<dbReference type="GO" id="GO:0030864">
    <property type="term" value="C:cortical actin cytoskeleton"/>
    <property type="evidence" value="ECO:0007669"/>
    <property type="project" value="TreeGrafter"/>
</dbReference>
<protein>
    <submittedName>
        <fullName evidence="9">Myosin VIIA and Rab interacting protein a</fullName>
    </submittedName>
</protein>
<feature type="compositionally biased region" description="Basic and acidic residues" evidence="7">
    <location>
        <begin position="924"/>
        <end position="986"/>
    </location>
</feature>
<dbReference type="GO" id="GO:0008270">
    <property type="term" value="F:zinc ion binding"/>
    <property type="evidence" value="ECO:0007669"/>
    <property type="project" value="UniProtKB-KW"/>
</dbReference>
<feature type="region of interest" description="Disordered" evidence="7">
    <location>
        <begin position="776"/>
        <end position="806"/>
    </location>
</feature>
<feature type="region of interest" description="Disordered" evidence="7">
    <location>
        <begin position="874"/>
        <end position="1021"/>
    </location>
</feature>
<feature type="region of interest" description="Disordered" evidence="7">
    <location>
        <begin position="1624"/>
        <end position="1643"/>
    </location>
</feature>
<feature type="compositionally biased region" description="Basic and acidic residues" evidence="7">
    <location>
        <begin position="583"/>
        <end position="607"/>
    </location>
</feature>
<dbReference type="GeneTree" id="ENSGT00950000183138"/>
<dbReference type="PANTHER" id="PTHR14555">
    <property type="entry name" value="MYELIN-ASSOCIATED OLIGODENDROCYTIC BASIC PROTEIN MOBP -RELATED"/>
    <property type="match status" value="1"/>
</dbReference>
<dbReference type="Gene3D" id="3.30.40.10">
    <property type="entry name" value="Zinc/RING finger domain, C3HC4 (zinc finger)"/>
    <property type="match status" value="1"/>
</dbReference>
<feature type="region of interest" description="Disordered" evidence="7">
    <location>
        <begin position="1253"/>
        <end position="1289"/>
    </location>
</feature>
<dbReference type="InterPro" id="IPR011011">
    <property type="entry name" value="Znf_FYVE_PHD"/>
</dbReference>
<dbReference type="GO" id="GO:0006886">
    <property type="term" value="P:intracellular protein transport"/>
    <property type="evidence" value="ECO:0007669"/>
    <property type="project" value="InterPro"/>
</dbReference>
<dbReference type="Pfam" id="PF04698">
    <property type="entry name" value="Rab_eff_C"/>
    <property type="match status" value="2"/>
</dbReference>
<feature type="compositionally biased region" description="Basic and acidic residues" evidence="7">
    <location>
        <begin position="620"/>
        <end position="631"/>
    </location>
</feature>
<feature type="compositionally biased region" description="Basic and acidic residues" evidence="7">
    <location>
        <begin position="1091"/>
        <end position="1116"/>
    </location>
</feature>
<evidence type="ECO:0000256" key="5">
    <source>
        <dbReference type="ARBA" id="ARBA00022833"/>
    </source>
</evidence>
<feature type="compositionally biased region" description="Polar residues" evidence="7">
    <location>
        <begin position="887"/>
        <end position="896"/>
    </location>
</feature>
<feature type="compositionally biased region" description="Acidic residues" evidence="7">
    <location>
        <begin position="608"/>
        <end position="619"/>
    </location>
</feature>
<dbReference type="GO" id="GO:0031267">
    <property type="term" value="F:small GTPase binding"/>
    <property type="evidence" value="ECO:0007669"/>
    <property type="project" value="InterPro"/>
</dbReference>
<dbReference type="InterPro" id="IPR051745">
    <property type="entry name" value="Intracell_Transport_Effector"/>
</dbReference>
<dbReference type="InterPro" id="IPR006788">
    <property type="entry name" value="Myrip/Melanophilin"/>
</dbReference>
<feature type="region of interest" description="Disordered" evidence="7">
    <location>
        <begin position="302"/>
        <end position="323"/>
    </location>
</feature>
<evidence type="ECO:0000256" key="7">
    <source>
        <dbReference type="SAM" id="MobiDB-lite"/>
    </source>
</evidence>
<feature type="region of interest" description="Disordered" evidence="7">
    <location>
        <begin position="823"/>
        <end position="847"/>
    </location>
</feature>
<dbReference type="FunCoup" id="A0A3Q3EL27">
    <property type="interactions" value="30"/>
</dbReference>
<feature type="compositionally biased region" description="Acidic residues" evidence="7">
    <location>
        <begin position="681"/>
        <end position="703"/>
    </location>
</feature>
<dbReference type="Ensembl" id="ENSLBET00000008624.1">
    <property type="protein sequence ID" value="ENSLBEP00000008216.1"/>
    <property type="gene ID" value="ENSLBEG00000006351.1"/>
</dbReference>